<reference evidence="2" key="1">
    <citation type="journal article" date="2019" name="Int. J. Syst. Evol. Microbiol.">
        <title>The Global Catalogue of Microorganisms (GCM) 10K type strain sequencing project: providing services to taxonomists for standard genome sequencing and annotation.</title>
        <authorList>
            <consortium name="The Broad Institute Genomics Platform"/>
            <consortium name="The Broad Institute Genome Sequencing Center for Infectious Disease"/>
            <person name="Wu L."/>
            <person name="Ma J."/>
        </authorList>
    </citation>
    <scope>NUCLEOTIDE SEQUENCE [LARGE SCALE GENOMIC DNA]</scope>
    <source>
        <strain evidence="2">JCM 10083</strain>
    </source>
</reference>
<dbReference type="RefSeq" id="WP_343974640.1">
    <property type="nucleotide sequence ID" value="NZ_BAAAGK010000125.1"/>
</dbReference>
<proteinExistence type="predicted"/>
<evidence type="ECO:0000313" key="1">
    <source>
        <dbReference type="EMBL" id="MFC7598717.1"/>
    </source>
</evidence>
<sequence>MDLTEGGWTAGDNLTAAIAWGRAVGPQTIRISHDALARVTPDRTAHLRRPAPPSQSCR</sequence>
<name>A0ABW2SRQ2_9ACTN</name>
<gene>
    <name evidence="1" type="ORF">ACFQVD_01205</name>
</gene>
<keyword evidence="2" id="KW-1185">Reference proteome</keyword>
<accession>A0ABW2SRQ2</accession>
<organism evidence="1 2">
    <name type="scientific">Streptosporangium amethystogenes subsp. fukuiense</name>
    <dbReference type="NCBI Taxonomy" id="698418"/>
    <lineage>
        <taxon>Bacteria</taxon>
        <taxon>Bacillati</taxon>
        <taxon>Actinomycetota</taxon>
        <taxon>Actinomycetes</taxon>
        <taxon>Streptosporangiales</taxon>
        <taxon>Streptosporangiaceae</taxon>
        <taxon>Streptosporangium</taxon>
    </lineage>
</organism>
<protein>
    <submittedName>
        <fullName evidence="1">Uncharacterized protein</fullName>
    </submittedName>
</protein>
<dbReference type="EMBL" id="JBHTEE010000001">
    <property type="protein sequence ID" value="MFC7598717.1"/>
    <property type="molecule type" value="Genomic_DNA"/>
</dbReference>
<evidence type="ECO:0000313" key="2">
    <source>
        <dbReference type="Proteomes" id="UP001596514"/>
    </source>
</evidence>
<comment type="caution">
    <text evidence="1">The sequence shown here is derived from an EMBL/GenBank/DDBJ whole genome shotgun (WGS) entry which is preliminary data.</text>
</comment>
<dbReference type="Proteomes" id="UP001596514">
    <property type="component" value="Unassembled WGS sequence"/>
</dbReference>